<dbReference type="InterPro" id="IPR023780">
    <property type="entry name" value="Chromo_domain"/>
</dbReference>
<dbReference type="InterPro" id="IPR000330">
    <property type="entry name" value="SNF2_N"/>
</dbReference>
<evidence type="ECO:0000256" key="10">
    <source>
        <dbReference type="ARBA" id="ARBA00023125"/>
    </source>
</evidence>
<dbReference type="Pfam" id="PF13907">
    <property type="entry name" value="CHD1-like_C"/>
    <property type="match status" value="1"/>
</dbReference>
<evidence type="ECO:0000256" key="2">
    <source>
        <dbReference type="ARBA" id="ARBA00004123"/>
    </source>
</evidence>
<feature type="domain" description="Helicase ATP-binding" evidence="15">
    <location>
        <begin position="630"/>
        <end position="863"/>
    </location>
</feature>
<dbReference type="InterPro" id="IPR015424">
    <property type="entry name" value="PyrdxlP-dep_Trfase"/>
</dbReference>
<dbReference type="Gene3D" id="3.40.50.10810">
    <property type="entry name" value="Tandem AAA-ATPase domain"/>
    <property type="match status" value="2"/>
</dbReference>
<feature type="compositionally biased region" description="Polar residues" evidence="13">
    <location>
        <begin position="1768"/>
        <end position="1796"/>
    </location>
</feature>
<keyword evidence="18" id="KW-1185">Reference proteome</keyword>
<dbReference type="SMART" id="SM00298">
    <property type="entry name" value="CHROMO"/>
    <property type="match status" value="2"/>
</dbReference>
<evidence type="ECO:0000256" key="7">
    <source>
        <dbReference type="ARBA" id="ARBA00022801"/>
    </source>
</evidence>
<feature type="domain" description="Chromo" evidence="14">
    <location>
        <begin position="413"/>
        <end position="501"/>
    </location>
</feature>
<dbReference type="PROSITE" id="PS50013">
    <property type="entry name" value="CHROMO_2"/>
    <property type="match status" value="2"/>
</dbReference>
<keyword evidence="11" id="KW-0539">Nucleus</keyword>
<evidence type="ECO:0000256" key="4">
    <source>
        <dbReference type="ARBA" id="ARBA00009236"/>
    </source>
</evidence>
<evidence type="ECO:0000256" key="8">
    <source>
        <dbReference type="ARBA" id="ARBA00022840"/>
    </source>
</evidence>
<dbReference type="GO" id="GO:0000785">
    <property type="term" value="C:chromatin"/>
    <property type="evidence" value="ECO:0007669"/>
    <property type="project" value="TreeGrafter"/>
</dbReference>
<dbReference type="InterPro" id="IPR038718">
    <property type="entry name" value="SNF2-like_sf"/>
</dbReference>
<evidence type="ECO:0000313" key="17">
    <source>
        <dbReference type="EMBL" id="KAG5517441.1"/>
    </source>
</evidence>
<feature type="compositionally biased region" description="Basic and acidic residues" evidence="13">
    <location>
        <begin position="1737"/>
        <end position="1759"/>
    </location>
</feature>
<dbReference type="Gene3D" id="2.40.50.40">
    <property type="match status" value="2"/>
</dbReference>
<dbReference type="Gene3D" id="3.40.640.10">
    <property type="entry name" value="Type I PLP-dependent aspartate aminotransferase-like (Major domain)"/>
    <property type="match status" value="2"/>
</dbReference>
<gene>
    <name evidence="17" type="ORF">RHGRI_038000</name>
</gene>
<dbReference type="Gene3D" id="3.90.1150.10">
    <property type="entry name" value="Aspartate Aminotransferase, domain 1"/>
    <property type="match status" value="1"/>
</dbReference>
<keyword evidence="5" id="KW-0677">Repeat</keyword>
<comment type="subcellular location">
    <subcellularLocation>
        <location evidence="2">Nucleus</location>
    </subcellularLocation>
</comment>
<keyword evidence="7" id="KW-0378">Hydrolase</keyword>
<dbReference type="InterPro" id="IPR056302">
    <property type="entry name" value="CHD1-2/Hrp3_HTH"/>
</dbReference>
<dbReference type="GO" id="GO:0005524">
    <property type="term" value="F:ATP binding"/>
    <property type="evidence" value="ECO:0007669"/>
    <property type="project" value="UniProtKB-KW"/>
</dbReference>
<evidence type="ECO:0000256" key="13">
    <source>
        <dbReference type="SAM" id="MobiDB-lite"/>
    </source>
</evidence>
<dbReference type="Pfam" id="PF00266">
    <property type="entry name" value="Aminotran_5"/>
    <property type="match status" value="1"/>
</dbReference>
<dbReference type="SUPFAM" id="SSF54160">
    <property type="entry name" value="Chromo domain-like"/>
    <property type="match status" value="2"/>
</dbReference>
<sequence length="2246" mass="253778">MALFRNYSNDAVSQSVSDEKVQGKNVERVRGIVGSENVEATSSDKDCEIKMDNRYRSDDELDDASRIQDDAAIENGRISSLQPSGRRTALVGKWGSTFWKDCQPMQGHGGGSESGQESKSGSEYKSEEGSEGDSSDAGEARAGSEDDDEYKETEKVQRDHVDVPVDEMLSDDYYEQDGDDQSDSLPYRPVNHSSGYNSKPQSRSAASNIVARNSRTANGEEDDDEDADSDEDVNDGDDPDDADFDPEYGAMTSPKRNKDEDWDGEEDSDEDDKSGGDDEVDLDISGEDDAYKKPRGRKQGRGAHSVKSARESKSFTSSRRKRGRMPFEEEDSSAKDSEVDSDEDFRSMTRRGAHIRKSVGGRSAYSSGKYNEVRTSTRSVRKVSYVESEESEELDESKKKKSQKDDIEEEDGDYIEKVLWHQPKGTAEEAKRNQKSTEPVLLSQLFDAEPNWNEMEFLIKWKGQSHLHCQWKLLSELQNLSGFKKVINYTKKVMEDIRYRKRVSREEIEVNDVSKEMDLDIIKKNSQVERLIADRVGSDSSGVMIPEYLVKWQGLSYAEATWEKEVDIAFAQDAINEYKAREAAITVQGKMVDSQRKNSKASLRKLDEQPEWLKGGKLRDYQLEGLNFLVNSWRNDTNVILADEMGLGKTVQSVSMLGFLQNAQQIYGPFLVVVPLSTLSNWAKEFRKWLPNMNVVVYVGNRASREVSFRVGVINSLFLQFATIVARDGALLAAIISVLLVFSFSEEYMLANVLGTGDYWTRAFMGIVCQQYEFYSNKKGGRGIKFDALLTTYEVLLKDRMVLSKIKWTYLMVDEAHRLKNSEASLYTSLLEFSTKNKLLITGTPLQNSVEELWALLHFLDPHKFKSKDDFVQNYKNLSSFNEIELANLHMELRPHILRRVIKDVEKSLPPKIERILRVEMSPLQKQYYKWILERNFSDLNKGVRGNQVSLLNIVVELKKCCNHPFLFESADHGYGGDTNITGSSKLERIILSSGKLVILDKLLVRLHETNHRVLIFSQLNSVKRSNRVSRFCLAYLRLRSYCCNLKKMVRMLDIVAEYLSLRGFQYQRLDGSTKAELRQQAMEHFNAPGSDDFCFLLSTRAGGLGINLATADTVIIFDSDWNPQNDLQAMSRAHRIGQQEVVNIYRFVTSKSVEEDILERAKKKMVLDHLVIQKLNAEGRLEKKEAKKGSSFDKNELSAILRFGAEELFKEEKNEEESKKRLLSMDIDEILERAEKVANFGSAEDDGSFWSRWIKPDAIAHAEEALAPRAARNNKSYVEANPPERSNKRKKGVEPPERGPKRRKADTSAYSVPAIEGTAAQVRGWSYGNFPKRDATRFFRAVKKFGNPSQIGLIAAEVGGVVEAAPTDAQIELFEALIDGCREAVKGGSYDPKGPTLDFFGILIKANELLSRVEGLQLLAKRISRYADPIAQFRALMYLKPATWSKGCGWNQKDDAKLLLGIHYHGFGNWEKIRLDEKLGLTKKIAPVELQHHETFLPRAPNLNERASQLLEMVGDEELVAVGEKNSNAKASRKVSKKQRENVLNISMPRSKGKQGKQGSSKLDVQTNRVRRLKAQKAEPLMKEEGEMSDTEEVYEQFKEVKWMEWCEDVMVEEEKTLKRLQRLQSTSADLPKEKVLSKIRKYLQLLGRRIDQIVLEYEDEPYRQERMTTRLWNYVSTFSNLSGERLNQIYSKLKVERQEAGVGPSHFNGSAPGPVSRPRGLKNQTLQHTSALVHRGTDTGKSESWKLQRKPESDFHSQIHPPHQRPMSNGTHIPDPNSSGILGSGPSDSRNYSNERPYKMRQTGLPPRQARAGPTVETGLDAEMGHLELNFYGGDFLQQIGGNVTADQEYTQESEPRVPLTLLNFGELRTVSPPESVYRIFSESKRKMDYMYGPGRNHLFVPGPVNIPEQVIRAMNRNNEDYRSPAIPALTKTLIEDVKKIFKSTSGTPFIIPTTGTGAWESALTNTLSPGDRIVSFLIGQFSLLWIDQQQRLNFNVDVIESDWGQDHYQHPALFLVDGVSSICALDFRMDEWGIDVALTGSQKALSMPTGMGIVCASPKALEASQTAKSVRVFFDWKDYLKFYKMGTYWPYTPSIQLLYGLRAALDLLFEEGLDNVIARHTRLGKATRLAVEAWGLKNCTQKEEWYSDTVTAVLVPPYIDSSEIVRRGWKRYNLSLGLGLNKVAGKVFRIGHLGNVNELQLLGCLAGVEMILKDVGYPVKLGSGVGAACAFLQNTTPLIASRI</sequence>
<evidence type="ECO:0000256" key="3">
    <source>
        <dbReference type="ARBA" id="ARBA00007025"/>
    </source>
</evidence>
<dbReference type="InterPro" id="IPR015422">
    <property type="entry name" value="PyrdxlP-dep_Trfase_small"/>
</dbReference>
<comment type="similarity">
    <text evidence="4">Belongs to the class-V pyridoxal-phosphate-dependent aminotransferase family.</text>
</comment>
<feature type="region of interest" description="Disordered" evidence="13">
    <location>
        <begin position="1704"/>
        <end position="1723"/>
    </location>
</feature>
<dbReference type="InterPro" id="IPR020578">
    <property type="entry name" value="Aminotrans_V_PyrdxlP_BS"/>
</dbReference>
<dbReference type="GO" id="GO:0005634">
    <property type="term" value="C:nucleus"/>
    <property type="evidence" value="ECO:0007669"/>
    <property type="project" value="UniProtKB-SubCell"/>
</dbReference>
<name>A0AAV6HXT5_9ERIC</name>
<dbReference type="CDD" id="cd18793">
    <property type="entry name" value="SF2_C_SNF"/>
    <property type="match status" value="1"/>
</dbReference>
<dbReference type="InterPro" id="IPR015421">
    <property type="entry name" value="PyrdxlP-dep_Trfase_major"/>
</dbReference>
<feature type="compositionally biased region" description="Basic residues" evidence="13">
    <location>
        <begin position="348"/>
        <end position="359"/>
    </location>
</feature>
<evidence type="ECO:0000256" key="5">
    <source>
        <dbReference type="ARBA" id="ARBA00022737"/>
    </source>
</evidence>
<dbReference type="GO" id="GO:0042393">
    <property type="term" value="F:histone binding"/>
    <property type="evidence" value="ECO:0007669"/>
    <property type="project" value="TreeGrafter"/>
</dbReference>
<dbReference type="InterPro" id="IPR000953">
    <property type="entry name" value="Chromo/chromo_shadow_dom"/>
</dbReference>
<accession>A0AAV6HXT5</accession>
<organism evidence="17 18">
    <name type="scientific">Rhododendron griersonianum</name>
    <dbReference type="NCBI Taxonomy" id="479676"/>
    <lineage>
        <taxon>Eukaryota</taxon>
        <taxon>Viridiplantae</taxon>
        <taxon>Streptophyta</taxon>
        <taxon>Embryophyta</taxon>
        <taxon>Tracheophyta</taxon>
        <taxon>Spermatophyta</taxon>
        <taxon>Magnoliopsida</taxon>
        <taxon>eudicotyledons</taxon>
        <taxon>Gunneridae</taxon>
        <taxon>Pentapetalae</taxon>
        <taxon>asterids</taxon>
        <taxon>Ericales</taxon>
        <taxon>Ericaceae</taxon>
        <taxon>Ericoideae</taxon>
        <taxon>Rhodoreae</taxon>
        <taxon>Rhododendron</taxon>
    </lineage>
</organism>
<feature type="compositionally biased region" description="Acidic residues" evidence="13">
    <location>
        <begin position="260"/>
        <end position="288"/>
    </location>
</feature>
<dbReference type="GO" id="GO:0016887">
    <property type="term" value="F:ATP hydrolysis activity"/>
    <property type="evidence" value="ECO:0007669"/>
    <property type="project" value="TreeGrafter"/>
</dbReference>
<dbReference type="SUPFAM" id="SSF52540">
    <property type="entry name" value="P-loop containing nucleoside triphosphate hydrolases"/>
    <property type="match status" value="2"/>
</dbReference>
<feature type="compositionally biased region" description="Acidic residues" evidence="13">
    <location>
        <begin position="219"/>
        <end position="246"/>
    </location>
</feature>
<dbReference type="Proteomes" id="UP000823749">
    <property type="component" value="Chromosome 13"/>
</dbReference>
<dbReference type="SMART" id="SM00490">
    <property type="entry name" value="HELICc"/>
    <property type="match status" value="1"/>
</dbReference>
<dbReference type="InterPro" id="IPR027417">
    <property type="entry name" value="P-loop_NTPase"/>
</dbReference>
<comment type="cofactor">
    <cofactor evidence="1 12">
        <name>pyridoxal 5'-phosphate</name>
        <dbReference type="ChEBI" id="CHEBI:597326"/>
    </cofactor>
</comment>
<dbReference type="InterPro" id="IPR025260">
    <property type="entry name" value="CHD1-like_C"/>
</dbReference>
<dbReference type="Pfam" id="PF00271">
    <property type="entry name" value="Helicase_C"/>
    <property type="match status" value="1"/>
</dbReference>
<comment type="caution">
    <text evidence="17">The sequence shown here is derived from an EMBL/GenBank/DDBJ whole genome shotgun (WGS) entry which is preliminary data.</text>
</comment>
<dbReference type="GO" id="GO:0034728">
    <property type="term" value="P:nucleosome organization"/>
    <property type="evidence" value="ECO:0007669"/>
    <property type="project" value="TreeGrafter"/>
</dbReference>
<dbReference type="Pfam" id="PF00176">
    <property type="entry name" value="SNF2-rel_dom"/>
    <property type="match status" value="1"/>
</dbReference>
<feature type="region of interest" description="Disordered" evidence="13">
    <location>
        <begin position="101"/>
        <end position="409"/>
    </location>
</feature>
<dbReference type="EMBL" id="JACTNZ010000013">
    <property type="protein sequence ID" value="KAG5517441.1"/>
    <property type="molecule type" value="Genomic_DNA"/>
</dbReference>
<reference evidence="17 18" key="1">
    <citation type="submission" date="2020-08" db="EMBL/GenBank/DDBJ databases">
        <title>Plant Genome Project.</title>
        <authorList>
            <person name="Zhang R.-G."/>
        </authorList>
    </citation>
    <scope>NUCLEOTIDE SEQUENCE [LARGE SCALE GENOMIC DNA]</scope>
    <source>
        <strain evidence="17">WSP0</strain>
        <tissue evidence="17">Leaf</tissue>
    </source>
</reference>
<dbReference type="SMART" id="SM00487">
    <property type="entry name" value="DEXDc"/>
    <property type="match status" value="1"/>
</dbReference>
<dbReference type="InterPro" id="IPR049730">
    <property type="entry name" value="SNF2/RAD54-like_C"/>
</dbReference>
<dbReference type="GO" id="GO:0003677">
    <property type="term" value="F:DNA binding"/>
    <property type="evidence" value="ECO:0007669"/>
    <property type="project" value="UniProtKB-KW"/>
</dbReference>
<dbReference type="CDD" id="cd18659">
    <property type="entry name" value="CD2_tandem"/>
    <property type="match status" value="1"/>
</dbReference>
<dbReference type="PROSITE" id="PS00595">
    <property type="entry name" value="AA_TRANSFER_CLASS_5"/>
    <property type="match status" value="1"/>
</dbReference>
<evidence type="ECO:0008006" key="19">
    <source>
        <dbReference type="Google" id="ProtNLM"/>
    </source>
</evidence>
<dbReference type="Pfam" id="PF23588">
    <property type="entry name" value="HTH_CHD1_Hrp3"/>
    <property type="match status" value="1"/>
</dbReference>
<feature type="compositionally biased region" description="Polar residues" evidence="13">
    <location>
        <begin position="364"/>
        <end position="378"/>
    </location>
</feature>
<dbReference type="PROSITE" id="PS51194">
    <property type="entry name" value="HELICASE_CTER"/>
    <property type="match status" value="1"/>
</dbReference>
<feature type="domain" description="Chromo" evidence="14">
    <location>
        <begin position="526"/>
        <end position="590"/>
    </location>
</feature>
<feature type="region of interest" description="Disordered" evidence="13">
    <location>
        <begin position="1271"/>
        <end position="1310"/>
    </location>
</feature>
<dbReference type="CDD" id="cd18660">
    <property type="entry name" value="CD1_tandem"/>
    <property type="match status" value="1"/>
</dbReference>
<dbReference type="FunFam" id="2.40.50.40:FF:000038">
    <property type="entry name" value="Chromo domain-containing protein 1"/>
    <property type="match status" value="1"/>
</dbReference>
<dbReference type="InterPro" id="IPR001650">
    <property type="entry name" value="Helicase_C-like"/>
</dbReference>
<proteinExistence type="inferred from homology"/>
<evidence type="ECO:0000313" key="18">
    <source>
        <dbReference type="Proteomes" id="UP000823749"/>
    </source>
</evidence>
<dbReference type="FunFam" id="3.90.1150.10:FF:000031">
    <property type="entry name" value="Serine--glyoxylate aminotransferase"/>
    <property type="match status" value="1"/>
</dbReference>
<dbReference type="Pfam" id="PF00385">
    <property type="entry name" value="Chromo"/>
    <property type="match status" value="1"/>
</dbReference>
<feature type="domain" description="Helicase C-terminal" evidence="16">
    <location>
        <begin position="999"/>
        <end position="1179"/>
    </location>
</feature>
<evidence type="ECO:0000259" key="16">
    <source>
        <dbReference type="PROSITE" id="PS51194"/>
    </source>
</evidence>
<evidence type="ECO:0000256" key="9">
    <source>
        <dbReference type="ARBA" id="ARBA00022898"/>
    </source>
</evidence>
<keyword evidence="6" id="KW-0547">Nucleotide-binding</keyword>
<dbReference type="InterPro" id="IPR000192">
    <property type="entry name" value="Aminotrans_V_dom"/>
</dbReference>
<feature type="compositionally biased region" description="Polar residues" evidence="13">
    <location>
        <begin position="191"/>
        <end position="217"/>
    </location>
</feature>
<dbReference type="GO" id="GO:0003682">
    <property type="term" value="F:chromatin binding"/>
    <property type="evidence" value="ECO:0007669"/>
    <property type="project" value="TreeGrafter"/>
</dbReference>
<dbReference type="Gene3D" id="3.40.50.300">
    <property type="entry name" value="P-loop containing nucleotide triphosphate hydrolases"/>
    <property type="match status" value="1"/>
</dbReference>
<evidence type="ECO:0000259" key="15">
    <source>
        <dbReference type="PROSITE" id="PS51192"/>
    </source>
</evidence>
<protein>
    <recommendedName>
        <fullName evidence="19">Protein CHROMATIN REMODELING 5</fullName>
    </recommendedName>
</protein>
<dbReference type="SMART" id="SM01176">
    <property type="entry name" value="DUF4208"/>
    <property type="match status" value="1"/>
</dbReference>
<evidence type="ECO:0000259" key="14">
    <source>
        <dbReference type="PROSITE" id="PS50013"/>
    </source>
</evidence>
<dbReference type="FunFam" id="3.40.640.10:FF:000054">
    <property type="entry name" value="Serine--glyoxylate aminotransferase"/>
    <property type="match status" value="1"/>
</dbReference>
<evidence type="ECO:0000256" key="6">
    <source>
        <dbReference type="ARBA" id="ARBA00022741"/>
    </source>
</evidence>
<dbReference type="GO" id="GO:0140658">
    <property type="term" value="F:ATP-dependent chromatin remodeler activity"/>
    <property type="evidence" value="ECO:0007669"/>
    <property type="project" value="TreeGrafter"/>
</dbReference>
<feature type="region of interest" description="Disordered" evidence="13">
    <location>
        <begin position="1733"/>
        <end position="1815"/>
    </location>
</feature>
<dbReference type="PANTHER" id="PTHR45623">
    <property type="entry name" value="CHROMODOMAIN-HELICASE-DNA-BINDING PROTEIN 3-RELATED-RELATED"/>
    <property type="match status" value="1"/>
</dbReference>
<dbReference type="SUPFAM" id="SSF53383">
    <property type="entry name" value="PLP-dependent transferases"/>
    <property type="match status" value="1"/>
</dbReference>
<dbReference type="FunFam" id="2.40.50.40:FF:000032">
    <property type="entry name" value="protein CHROMATIN REMODELING 5 isoform X2"/>
    <property type="match status" value="1"/>
</dbReference>
<keyword evidence="10" id="KW-0238">DNA-binding</keyword>
<feature type="compositionally biased region" description="Basic and acidic residues" evidence="13">
    <location>
        <begin position="152"/>
        <end position="163"/>
    </location>
</feature>
<dbReference type="Gene3D" id="1.10.10.60">
    <property type="entry name" value="Homeodomain-like"/>
    <property type="match status" value="1"/>
</dbReference>
<dbReference type="CDD" id="cd06451">
    <property type="entry name" value="AGAT_like"/>
    <property type="match status" value="1"/>
</dbReference>
<dbReference type="InterPro" id="IPR014001">
    <property type="entry name" value="Helicase_ATP-bd"/>
</dbReference>
<feature type="compositionally biased region" description="Acidic residues" evidence="13">
    <location>
        <begin position="164"/>
        <end position="182"/>
    </location>
</feature>
<dbReference type="PROSITE" id="PS51192">
    <property type="entry name" value="HELICASE_ATP_BIND_1"/>
    <property type="match status" value="1"/>
</dbReference>
<dbReference type="PANTHER" id="PTHR45623:SF14">
    <property type="entry name" value="CHROMODOMAIN-HELICASE-DNA-BINDING PROTEIN 1"/>
    <property type="match status" value="1"/>
</dbReference>
<keyword evidence="8" id="KW-0067">ATP-binding</keyword>
<comment type="similarity">
    <text evidence="3">Belongs to the SNF2/RAD54 helicase family.</text>
</comment>
<evidence type="ECO:0000256" key="12">
    <source>
        <dbReference type="RuleBase" id="RU004504"/>
    </source>
</evidence>
<evidence type="ECO:0000256" key="11">
    <source>
        <dbReference type="ARBA" id="ARBA00023242"/>
    </source>
</evidence>
<dbReference type="GO" id="GO:0008483">
    <property type="term" value="F:transaminase activity"/>
    <property type="evidence" value="ECO:0007669"/>
    <property type="project" value="UniProtKB-ARBA"/>
</dbReference>
<keyword evidence="9" id="KW-0663">Pyridoxal phosphate</keyword>
<evidence type="ECO:0000256" key="1">
    <source>
        <dbReference type="ARBA" id="ARBA00001933"/>
    </source>
</evidence>
<dbReference type="InterPro" id="IPR016197">
    <property type="entry name" value="Chromo-like_dom_sf"/>
</dbReference>